<dbReference type="EMBL" id="KB445560">
    <property type="protein sequence ID" value="EMC93176.1"/>
    <property type="molecule type" value="Genomic_DNA"/>
</dbReference>
<dbReference type="AlphaFoldDB" id="M2M9R4"/>
<evidence type="ECO:0000313" key="2">
    <source>
        <dbReference type="Proteomes" id="UP000011761"/>
    </source>
</evidence>
<feature type="non-terminal residue" evidence="1">
    <location>
        <position position="57"/>
    </location>
</feature>
<evidence type="ECO:0000313" key="1">
    <source>
        <dbReference type="EMBL" id="EMC93176.1"/>
    </source>
</evidence>
<gene>
    <name evidence="1" type="ORF">BAUCODRAFT_44424</name>
</gene>
<dbReference type="KEGG" id="bcom:BAUCODRAFT_44424"/>
<accession>M2M9R4</accession>
<dbReference type="Proteomes" id="UP000011761">
    <property type="component" value="Unassembled WGS sequence"/>
</dbReference>
<name>M2M9R4_BAUPA</name>
<keyword evidence="2" id="KW-1185">Reference proteome</keyword>
<dbReference type="RefSeq" id="XP_007679319.1">
    <property type="nucleotide sequence ID" value="XM_007681129.1"/>
</dbReference>
<protein>
    <recommendedName>
        <fullName evidence="3">Apple domain-containing protein</fullName>
    </recommendedName>
</protein>
<evidence type="ECO:0008006" key="3">
    <source>
        <dbReference type="Google" id="ProtNLM"/>
    </source>
</evidence>
<feature type="non-terminal residue" evidence="1">
    <location>
        <position position="1"/>
    </location>
</feature>
<dbReference type="GeneID" id="19114385"/>
<reference evidence="1 2" key="1">
    <citation type="journal article" date="2012" name="PLoS Pathog.">
        <title>Diverse lifestyles and strategies of plant pathogenesis encoded in the genomes of eighteen Dothideomycetes fungi.</title>
        <authorList>
            <person name="Ohm R.A."/>
            <person name="Feau N."/>
            <person name="Henrissat B."/>
            <person name="Schoch C.L."/>
            <person name="Horwitz B.A."/>
            <person name="Barry K.W."/>
            <person name="Condon B.J."/>
            <person name="Copeland A.C."/>
            <person name="Dhillon B."/>
            <person name="Glaser F."/>
            <person name="Hesse C.N."/>
            <person name="Kosti I."/>
            <person name="LaButti K."/>
            <person name="Lindquist E.A."/>
            <person name="Lucas S."/>
            <person name="Salamov A.A."/>
            <person name="Bradshaw R.E."/>
            <person name="Ciuffetti L."/>
            <person name="Hamelin R.C."/>
            <person name="Kema G.H.J."/>
            <person name="Lawrence C."/>
            <person name="Scott J.A."/>
            <person name="Spatafora J.W."/>
            <person name="Turgeon B.G."/>
            <person name="de Wit P.J.G.M."/>
            <person name="Zhong S."/>
            <person name="Goodwin S.B."/>
            <person name="Grigoriev I.V."/>
        </authorList>
    </citation>
    <scope>NUCLEOTIDE SEQUENCE [LARGE SCALE GENOMIC DNA]</scope>
    <source>
        <strain evidence="1 2">UAMH 10762</strain>
    </source>
</reference>
<sequence length="57" mass="5883">SASATCPSQDGNTYTANGVTFHIECGLDRYGNDIGLIYTNTYNACLDACGANGACVD</sequence>
<organism evidence="1 2">
    <name type="scientific">Baudoinia panamericana (strain UAMH 10762)</name>
    <name type="common">Angels' share fungus</name>
    <name type="synonym">Baudoinia compniacensis (strain UAMH 10762)</name>
    <dbReference type="NCBI Taxonomy" id="717646"/>
    <lineage>
        <taxon>Eukaryota</taxon>
        <taxon>Fungi</taxon>
        <taxon>Dikarya</taxon>
        <taxon>Ascomycota</taxon>
        <taxon>Pezizomycotina</taxon>
        <taxon>Dothideomycetes</taxon>
        <taxon>Dothideomycetidae</taxon>
        <taxon>Mycosphaerellales</taxon>
        <taxon>Teratosphaeriaceae</taxon>
        <taxon>Baudoinia</taxon>
    </lineage>
</organism>
<dbReference type="HOGENOM" id="CLU_3001883_0_0_1"/>
<dbReference type="OrthoDB" id="160645at2759"/>
<proteinExistence type="predicted"/>